<organism evidence="2 3">
    <name type="scientific">Roseivirga spongicola</name>
    <dbReference type="NCBI Taxonomy" id="333140"/>
    <lineage>
        <taxon>Bacteria</taxon>
        <taxon>Pseudomonadati</taxon>
        <taxon>Bacteroidota</taxon>
        <taxon>Cytophagia</taxon>
        <taxon>Cytophagales</taxon>
        <taxon>Roseivirgaceae</taxon>
        <taxon>Roseivirga</taxon>
    </lineage>
</organism>
<keyword evidence="3" id="KW-1185">Reference proteome</keyword>
<feature type="transmembrane region" description="Helical" evidence="1">
    <location>
        <begin position="6"/>
        <end position="27"/>
    </location>
</feature>
<evidence type="ECO:0000313" key="3">
    <source>
        <dbReference type="Proteomes" id="UP000075606"/>
    </source>
</evidence>
<feature type="transmembrane region" description="Helical" evidence="1">
    <location>
        <begin position="39"/>
        <end position="57"/>
    </location>
</feature>
<dbReference type="OrthoDB" id="327939at2"/>
<name>A0A150WZ82_9BACT</name>
<accession>A0A150WZ82</accession>
<evidence type="ECO:0000256" key="1">
    <source>
        <dbReference type="SAM" id="Phobius"/>
    </source>
</evidence>
<protein>
    <submittedName>
        <fullName evidence="2">DoxX family protein</fullName>
    </submittedName>
</protein>
<dbReference type="RefSeq" id="WP_068224792.1">
    <property type="nucleotide sequence ID" value="NZ_CP139724.1"/>
</dbReference>
<evidence type="ECO:0000313" key="2">
    <source>
        <dbReference type="EMBL" id="KYG71798.1"/>
    </source>
</evidence>
<dbReference type="Proteomes" id="UP000075606">
    <property type="component" value="Unassembled WGS sequence"/>
</dbReference>
<dbReference type="EMBL" id="LRPC01000031">
    <property type="protein sequence ID" value="KYG71798.1"/>
    <property type="molecule type" value="Genomic_DNA"/>
</dbReference>
<dbReference type="GO" id="GO:0016020">
    <property type="term" value="C:membrane"/>
    <property type="evidence" value="ECO:0007669"/>
    <property type="project" value="UniProtKB-SubCell"/>
</dbReference>
<dbReference type="GO" id="GO:0030416">
    <property type="term" value="P:methylamine metabolic process"/>
    <property type="evidence" value="ECO:0007669"/>
    <property type="project" value="InterPro"/>
</dbReference>
<sequence>MDISKILMGAIYILAGIMHFIKPKVYMKIMPPYLPYHKFLVYLSGLFEALFGALVLFPSTQSIGAWGIIATLIGVFPANIYMLTSYRGKKTWYRVALWIRLPLQLLLIYWAWLYT</sequence>
<keyword evidence="1" id="KW-1133">Transmembrane helix</keyword>
<dbReference type="STRING" id="333140.AWW68_17435"/>
<reference evidence="2 3" key="1">
    <citation type="submission" date="2016-01" db="EMBL/GenBank/DDBJ databases">
        <title>Genome sequencing of Roseivirga spongicola UST030701-084.</title>
        <authorList>
            <person name="Selvaratnam C."/>
            <person name="Thevarajoo S."/>
            <person name="Goh K.M."/>
            <person name="Ee R."/>
            <person name="Chan K.-G."/>
            <person name="Chong C.S."/>
        </authorList>
    </citation>
    <scope>NUCLEOTIDE SEQUENCE [LARGE SCALE GENOMIC DNA]</scope>
    <source>
        <strain evidence="2 3">UST030701-084</strain>
    </source>
</reference>
<proteinExistence type="predicted"/>
<feature type="transmembrane region" description="Helical" evidence="1">
    <location>
        <begin position="95"/>
        <end position="112"/>
    </location>
</feature>
<dbReference type="PANTHER" id="PTHR36974:SF1">
    <property type="entry name" value="DOXX FAMILY MEMBRANE PROTEIN"/>
    <property type="match status" value="1"/>
</dbReference>
<gene>
    <name evidence="2" type="ORF">AWW68_17435</name>
</gene>
<comment type="caution">
    <text evidence="2">The sequence shown here is derived from an EMBL/GenBank/DDBJ whole genome shotgun (WGS) entry which is preliminary data.</text>
</comment>
<dbReference type="PANTHER" id="PTHR36974">
    <property type="entry name" value="MEMBRANE PROTEIN-RELATED"/>
    <property type="match status" value="1"/>
</dbReference>
<feature type="transmembrane region" description="Helical" evidence="1">
    <location>
        <begin position="63"/>
        <end position="83"/>
    </location>
</feature>
<keyword evidence="1" id="KW-0812">Transmembrane</keyword>
<keyword evidence="1" id="KW-0472">Membrane</keyword>
<dbReference type="AlphaFoldDB" id="A0A150WZ82"/>